<organism evidence="10 11">
    <name type="scientific">Trichlorobacter ammonificans</name>
    <dbReference type="NCBI Taxonomy" id="2916410"/>
    <lineage>
        <taxon>Bacteria</taxon>
        <taxon>Pseudomonadati</taxon>
        <taxon>Thermodesulfobacteriota</taxon>
        <taxon>Desulfuromonadia</taxon>
        <taxon>Geobacterales</taxon>
        <taxon>Geobacteraceae</taxon>
        <taxon>Trichlorobacter</taxon>
    </lineage>
</organism>
<dbReference type="RefSeq" id="WP_305732333.1">
    <property type="nucleotide sequence ID" value="NZ_OW150024.1"/>
</dbReference>
<feature type="binding site" evidence="8">
    <location>
        <begin position="7"/>
        <end position="14"/>
    </location>
    <ligand>
        <name>ATP</name>
        <dbReference type="ChEBI" id="CHEBI:30616"/>
    </ligand>
</feature>
<evidence type="ECO:0000256" key="4">
    <source>
        <dbReference type="ARBA" id="ARBA00022741"/>
    </source>
</evidence>
<dbReference type="NCBIfam" id="TIGR00041">
    <property type="entry name" value="DTMP_kinase"/>
    <property type="match status" value="1"/>
</dbReference>
<keyword evidence="3 8" id="KW-0545">Nucleotide biosynthesis</keyword>
<evidence type="ECO:0000256" key="6">
    <source>
        <dbReference type="ARBA" id="ARBA00022840"/>
    </source>
</evidence>
<dbReference type="EC" id="2.7.4.9" evidence="8"/>
<dbReference type="InterPro" id="IPR018094">
    <property type="entry name" value="Thymidylate_kinase"/>
</dbReference>
<dbReference type="InterPro" id="IPR039430">
    <property type="entry name" value="Thymidylate_kin-like_dom"/>
</dbReference>
<keyword evidence="2 8" id="KW-0808">Transferase</keyword>
<comment type="function">
    <text evidence="8">Phosphorylation of dTMP to form dTDP in both de novo and salvage pathways of dTTP synthesis.</text>
</comment>
<dbReference type="PANTHER" id="PTHR10344">
    <property type="entry name" value="THYMIDYLATE KINASE"/>
    <property type="match status" value="1"/>
</dbReference>
<sequence>MFITFEGIEGSGKSTQIRLLADTLRAGGATVLLTREPGGCPVADRIRAVLLDAENRAMVAMTELMLYAAARAQHLAEVVRPALAAGAIVLCDRFSDATRAYQAFGRGLPRETVEQLNQLACDGLAPDLTLLLDCDTATGLERARSRIEAAGSGPREERFELEALSFHQRVREGYLRLAAEEPERFAVVPAEGAPAEIAVAVAAIVTGRLQRSAV</sequence>
<comment type="catalytic activity">
    <reaction evidence="7 8">
        <text>dTMP + ATP = dTDP + ADP</text>
        <dbReference type="Rhea" id="RHEA:13517"/>
        <dbReference type="ChEBI" id="CHEBI:30616"/>
        <dbReference type="ChEBI" id="CHEBI:58369"/>
        <dbReference type="ChEBI" id="CHEBI:63528"/>
        <dbReference type="ChEBI" id="CHEBI:456216"/>
        <dbReference type="EC" id="2.7.4.9"/>
    </reaction>
</comment>
<keyword evidence="4 8" id="KW-0547">Nucleotide-binding</keyword>
<evidence type="ECO:0000256" key="2">
    <source>
        <dbReference type="ARBA" id="ARBA00022679"/>
    </source>
</evidence>
<accession>A0ABM9D8L7</accession>
<dbReference type="CDD" id="cd01672">
    <property type="entry name" value="TMPK"/>
    <property type="match status" value="1"/>
</dbReference>
<dbReference type="Gene3D" id="3.40.50.300">
    <property type="entry name" value="P-loop containing nucleotide triphosphate hydrolases"/>
    <property type="match status" value="1"/>
</dbReference>
<evidence type="ECO:0000256" key="1">
    <source>
        <dbReference type="ARBA" id="ARBA00009776"/>
    </source>
</evidence>
<evidence type="ECO:0000313" key="11">
    <source>
        <dbReference type="Proteomes" id="UP001295463"/>
    </source>
</evidence>
<dbReference type="HAMAP" id="MF_00165">
    <property type="entry name" value="Thymidylate_kinase"/>
    <property type="match status" value="1"/>
</dbReference>
<dbReference type="Proteomes" id="UP001295463">
    <property type="component" value="Chromosome"/>
</dbReference>
<dbReference type="PANTHER" id="PTHR10344:SF4">
    <property type="entry name" value="UMP-CMP KINASE 2, MITOCHONDRIAL"/>
    <property type="match status" value="1"/>
</dbReference>
<evidence type="ECO:0000256" key="8">
    <source>
        <dbReference type="HAMAP-Rule" id="MF_00165"/>
    </source>
</evidence>
<evidence type="ECO:0000256" key="7">
    <source>
        <dbReference type="ARBA" id="ARBA00048743"/>
    </source>
</evidence>
<reference evidence="10 11" key="1">
    <citation type="submission" date="2022-03" db="EMBL/GenBank/DDBJ databases">
        <authorList>
            <person name="Koch H."/>
        </authorList>
    </citation>
    <scope>NUCLEOTIDE SEQUENCE [LARGE SCALE GENOMIC DNA]</scope>
    <source>
        <strain evidence="10 11">G1</strain>
    </source>
</reference>
<evidence type="ECO:0000259" key="9">
    <source>
        <dbReference type="Pfam" id="PF02223"/>
    </source>
</evidence>
<dbReference type="GO" id="GO:0004798">
    <property type="term" value="F:dTMP kinase activity"/>
    <property type="evidence" value="ECO:0007669"/>
    <property type="project" value="UniProtKB-EC"/>
</dbReference>
<keyword evidence="5 8" id="KW-0418">Kinase</keyword>
<keyword evidence="6 8" id="KW-0067">ATP-binding</keyword>
<proteinExistence type="inferred from homology"/>
<evidence type="ECO:0000256" key="5">
    <source>
        <dbReference type="ARBA" id="ARBA00022777"/>
    </source>
</evidence>
<dbReference type="SUPFAM" id="SSF52540">
    <property type="entry name" value="P-loop containing nucleoside triphosphate hydrolases"/>
    <property type="match status" value="1"/>
</dbReference>
<protein>
    <recommendedName>
        <fullName evidence="8">Thymidylate kinase</fullName>
        <ecNumber evidence="8">2.7.4.9</ecNumber>
    </recommendedName>
    <alternativeName>
        <fullName evidence="8">dTMP kinase</fullName>
    </alternativeName>
</protein>
<dbReference type="EMBL" id="OW150024">
    <property type="protein sequence ID" value="CAH2031514.1"/>
    <property type="molecule type" value="Genomic_DNA"/>
</dbReference>
<feature type="domain" description="Thymidylate kinase-like" evidence="9">
    <location>
        <begin position="5"/>
        <end position="193"/>
    </location>
</feature>
<keyword evidence="11" id="KW-1185">Reference proteome</keyword>
<comment type="similarity">
    <text evidence="1 8">Belongs to the thymidylate kinase family.</text>
</comment>
<evidence type="ECO:0000313" key="10">
    <source>
        <dbReference type="EMBL" id="CAH2031514.1"/>
    </source>
</evidence>
<name>A0ABM9D8L7_9BACT</name>
<dbReference type="InterPro" id="IPR027417">
    <property type="entry name" value="P-loop_NTPase"/>
</dbReference>
<evidence type="ECO:0000256" key="3">
    <source>
        <dbReference type="ARBA" id="ARBA00022727"/>
    </source>
</evidence>
<gene>
    <name evidence="8 10" type="primary">tmk</name>
    <name evidence="10" type="ORF">GEAMG1_1682</name>
</gene>
<dbReference type="Pfam" id="PF02223">
    <property type="entry name" value="Thymidylate_kin"/>
    <property type="match status" value="1"/>
</dbReference>